<dbReference type="PIRSF" id="PIRSF037112">
    <property type="entry name" value="Antirestriction_ArdC"/>
    <property type="match status" value="1"/>
</dbReference>
<evidence type="ECO:0000313" key="3">
    <source>
        <dbReference type="EMBL" id="PZO91298.1"/>
    </source>
</evidence>
<accession>A0A2W5CAE8</accession>
<evidence type="ECO:0000313" key="4">
    <source>
        <dbReference type="Proteomes" id="UP000249066"/>
    </source>
</evidence>
<dbReference type="InterPro" id="IPR041459">
    <property type="entry name" value="MPTase-PolyVal"/>
</dbReference>
<feature type="domain" description="N-terminal" evidence="1">
    <location>
        <begin position="10"/>
        <end position="132"/>
    </location>
</feature>
<organism evidence="3 4">
    <name type="scientific">Sphingomonas sanxanigenens</name>
    <dbReference type="NCBI Taxonomy" id="397260"/>
    <lineage>
        <taxon>Bacteria</taxon>
        <taxon>Pseudomonadati</taxon>
        <taxon>Pseudomonadota</taxon>
        <taxon>Alphaproteobacteria</taxon>
        <taxon>Sphingomonadales</taxon>
        <taxon>Sphingomonadaceae</taxon>
        <taxon>Sphingomonas</taxon>
    </lineage>
</organism>
<gene>
    <name evidence="3" type="ORF">DI623_03655</name>
</gene>
<sequence>MTTSSKERFDVYGAITDQIIAAIDAGAEHPQMPWHRAGGSIERPTNVESKNAYRGVNTVALWASAYCQQFDHGLWGTYRQWQEKGAQVRKGEKSSIIIFYRDLGPHERDTQSSGDDDDRSNRFFVARASRVFNVAQVDGFELPPIEPSIDRIDPCVAAEAFIASTGANITVAGERAFYNRGTDSITMPDRHRFVGTKTSTTTEGWYSTLLHELTHWSGAETRCARTFGERFGDDAYAMEEMVAELGAAFLCGDLGITAEPRADHADYIGHWLRILKGDRKAIFTAASAANKAAEYLKSIAQIEHREAT</sequence>
<name>A0A2W5CAE8_9SPHN</name>
<dbReference type="Proteomes" id="UP000249066">
    <property type="component" value="Unassembled WGS sequence"/>
</dbReference>
<reference evidence="3 4" key="1">
    <citation type="submission" date="2017-08" db="EMBL/GenBank/DDBJ databases">
        <title>Infants hospitalized years apart are colonized by the same room-sourced microbial strains.</title>
        <authorList>
            <person name="Brooks B."/>
            <person name="Olm M.R."/>
            <person name="Firek B.A."/>
            <person name="Baker R."/>
            <person name="Thomas B.C."/>
            <person name="Morowitz M.J."/>
            <person name="Banfield J.F."/>
        </authorList>
    </citation>
    <scope>NUCLEOTIDE SEQUENCE [LARGE SCALE GENOMIC DNA]</scope>
    <source>
        <strain evidence="3">S2_018_000_R2_101</strain>
    </source>
</reference>
<proteinExistence type="predicted"/>
<feature type="domain" description="Polyvalent protein metallopeptidase" evidence="2">
    <location>
        <begin position="157"/>
        <end position="287"/>
    </location>
</feature>
<dbReference type="InterPro" id="IPR013610">
    <property type="entry name" value="ArdC_N"/>
</dbReference>
<dbReference type="AlphaFoldDB" id="A0A2W5CAE8"/>
<dbReference type="Pfam" id="PF18818">
    <property type="entry name" value="MPTase-PolyVal"/>
    <property type="match status" value="1"/>
</dbReference>
<dbReference type="GO" id="GO:0003697">
    <property type="term" value="F:single-stranded DNA binding"/>
    <property type="evidence" value="ECO:0007669"/>
    <property type="project" value="InterPro"/>
</dbReference>
<evidence type="ECO:0000259" key="1">
    <source>
        <dbReference type="Pfam" id="PF08401"/>
    </source>
</evidence>
<evidence type="ECO:0000259" key="2">
    <source>
        <dbReference type="Pfam" id="PF18818"/>
    </source>
</evidence>
<dbReference type="EMBL" id="QFNN01000011">
    <property type="protein sequence ID" value="PZO91298.1"/>
    <property type="molecule type" value="Genomic_DNA"/>
</dbReference>
<dbReference type="InterPro" id="IPR017113">
    <property type="entry name" value="Antirestriction_ArdC"/>
</dbReference>
<dbReference type="Pfam" id="PF08401">
    <property type="entry name" value="ArdcN"/>
    <property type="match status" value="1"/>
</dbReference>
<comment type="caution">
    <text evidence="3">The sequence shown here is derived from an EMBL/GenBank/DDBJ whole genome shotgun (WGS) entry which is preliminary data.</text>
</comment>
<protein>
    <submittedName>
        <fullName evidence="3">Peptidase</fullName>
    </submittedName>
</protein>